<gene>
    <name evidence="1" type="ORF">E5357_14835</name>
</gene>
<name>A0AC61QVZ0_9FIRM</name>
<accession>A0AC61QVZ0</accession>
<protein>
    <submittedName>
        <fullName evidence="1">Uncharacterized protein</fullName>
    </submittedName>
</protein>
<organism evidence="1 2">
    <name type="scientific">Hominisplanchenecus murintestinalis</name>
    <dbReference type="NCBI Taxonomy" id="2941517"/>
    <lineage>
        <taxon>Bacteria</taxon>
        <taxon>Bacillati</taxon>
        <taxon>Bacillota</taxon>
        <taxon>Clostridia</taxon>
        <taxon>Lachnospirales</taxon>
        <taxon>Lachnospiraceae</taxon>
        <taxon>Hominisplanchenecus</taxon>
    </lineage>
</organism>
<dbReference type="EMBL" id="SRZB01000045">
    <property type="protein sequence ID" value="TGX96864.1"/>
    <property type="molecule type" value="Genomic_DNA"/>
</dbReference>
<reference evidence="1" key="1">
    <citation type="submission" date="2019-04" db="EMBL/GenBank/DDBJ databases">
        <title>Microbes associate with the intestines of laboratory mice.</title>
        <authorList>
            <person name="Navarre W."/>
            <person name="Wong E."/>
            <person name="Huang K."/>
            <person name="Tropini C."/>
            <person name="Ng K."/>
            <person name="Yu B."/>
        </authorList>
    </citation>
    <scope>NUCLEOTIDE SEQUENCE</scope>
    <source>
        <strain evidence="1">NM72_1-8</strain>
    </source>
</reference>
<evidence type="ECO:0000313" key="2">
    <source>
        <dbReference type="Proteomes" id="UP000307720"/>
    </source>
</evidence>
<sequence>MGNSAFNREHRLTAEEAQKLLSEKGRQLEGIQHKMRLLYHELEELDDSDDLLKAAAIPARPASGVSGGGRHTDNLDVLERYYRQRQERGMEIREQMWRLSEQEEDIRRLWGCFLALQEPYYGILEGLYVDKRLYADVEKSWGYSHSVFEKTRKEGLRLLADMFNSSYTSVELIRMGGLQGTGKKKAGHGKAKQTKGCQGQMELPLGQIQEKDKED</sequence>
<comment type="caution">
    <text evidence="1">The sequence shown here is derived from an EMBL/GenBank/DDBJ whole genome shotgun (WGS) entry which is preliminary data.</text>
</comment>
<proteinExistence type="predicted"/>
<dbReference type="Proteomes" id="UP000307720">
    <property type="component" value="Unassembled WGS sequence"/>
</dbReference>
<evidence type="ECO:0000313" key="1">
    <source>
        <dbReference type="EMBL" id="TGX96864.1"/>
    </source>
</evidence>
<keyword evidence="2" id="KW-1185">Reference proteome</keyword>